<reference evidence="3" key="2">
    <citation type="journal article" date="2023" name="IMA Fungus">
        <title>Comparative genomic study of the Penicillium genus elucidates a diverse pangenome and 15 lateral gene transfer events.</title>
        <authorList>
            <person name="Petersen C."/>
            <person name="Sorensen T."/>
            <person name="Nielsen M.R."/>
            <person name="Sondergaard T.E."/>
            <person name="Sorensen J.L."/>
            <person name="Fitzpatrick D.A."/>
            <person name="Frisvad J.C."/>
            <person name="Nielsen K.L."/>
        </authorList>
    </citation>
    <scope>NUCLEOTIDE SEQUENCE</scope>
    <source>
        <strain evidence="3">IBT 29677</strain>
    </source>
</reference>
<proteinExistence type="predicted"/>
<comment type="caution">
    <text evidence="3">The sequence shown here is derived from an EMBL/GenBank/DDBJ whole genome shotgun (WGS) entry which is preliminary data.</text>
</comment>
<keyword evidence="4" id="KW-1185">Reference proteome</keyword>
<evidence type="ECO:0000313" key="4">
    <source>
        <dbReference type="Proteomes" id="UP001147747"/>
    </source>
</evidence>
<dbReference type="GO" id="GO:0005634">
    <property type="term" value="C:nucleus"/>
    <property type="evidence" value="ECO:0007669"/>
    <property type="project" value="TreeGrafter"/>
</dbReference>
<reference evidence="3" key="1">
    <citation type="submission" date="2022-12" db="EMBL/GenBank/DDBJ databases">
        <authorList>
            <person name="Petersen C."/>
        </authorList>
    </citation>
    <scope>NUCLEOTIDE SEQUENCE</scope>
    <source>
        <strain evidence="3">IBT 29677</strain>
    </source>
</reference>
<gene>
    <name evidence="3" type="ORF">N7509_007139</name>
</gene>
<feature type="compositionally biased region" description="Acidic residues" evidence="1">
    <location>
        <begin position="266"/>
        <end position="278"/>
    </location>
</feature>
<evidence type="ECO:0000313" key="3">
    <source>
        <dbReference type="EMBL" id="KAJ5391649.1"/>
    </source>
</evidence>
<feature type="compositionally biased region" description="Basic and acidic residues" evidence="1">
    <location>
        <begin position="160"/>
        <end position="171"/>
    </location>
</feature>
<feature type="region of interest" description="Disordered" evidence="1">
    <location>
        <begin position="1"/>
        <end position="278"/>
    </location>
</feature>
<dbReference type="PANTHER" id="PTHR14689">
    <property type="entry name" value="PHORBOL-ESTER_DAG-TYPE DOMAIN-CONTAINING PROTEIN"/>
    <property type="match status" value="1"/>
</dbReference>
<organism evidence="3 4">
    <name type="scientific">Penicillium cosmopolitanum</name>
    <dbReference type="NCBI Taxonomy" id="1131564"/>
    <lineage>
        <taxon>Eukaryota</taxon>
        <taxon>Fungi</taxon>
        <taxon>Dikarya</taxon>
        <taxon>Ascomycota</taxon>
        <taxon>Pezizomycotina</taxon>
        <taxon>Eurotiomycetes</taxon>
        <taxon>Eurotiomycetidae</taxon>
        <taxon>Eurotiales</taxon>
        <taxon>Aspergillaceae</taxon>
        <taxon>Penicillium</taxon>
    </lineage>
</organism>
<accession>A0A9W9VYF7</accession>
<dbReference type="GeneID" id="81370756"/>
<protein>
    <recommendedName>
        <fullName evidence="2">DUF4211 domain-containing protein</fullName>
    </recommendedName>
</protein>
<feature type="compositionally biased region" description="Polar residues" evidence="1">
    <location>
        <begin position="254"/>
        <end position="265"/>
    </location>
</feature>
<dbReference type="OrthoDB" id="21499at2759"/>
<dbReference type="EMBL" id="JAPZBU010000008">
    <property type="protein sequence ID" value="KAJ5391649.1"/>
    <property type="molecule type" value="Genomic_DNA"/>
</dbReference>
<dbReference type="AlphaFoldDB" id="A0A9W9VYF7"/>
<sequence>MPRRTKKKQARLAFAPVTAAVSSGDGSGNDETSDRQARLSYGHPSMAAVRSQGSRIGGAEPSKRHRPLQQFLEVQIRTPKKEEGSKQPPQEDSSDDDIVVPSSHKRKRPALSSLAEPEDMDMETPRARRLKRKADNAPIVLSDSDKPLVSSPAKRLRRGPKGDSEPSDPDKPLVSSPTKRLRRGSKSESPQTPRAKMDKDQEEIDEDVKDLQDSVVKKSRTRGHIAGSAKDQRQKYLEALRRKRAGIKDDSDSDATAQGETSTIEISDDEGDGQYNGDEDLDKYDDDFVLEDDTTALGVPTELPFEFTRHAYKKLKEYFEDVVCWMIHNSIDPAFPRSDPMYEMAFNKLEDEVKGRTGSQFMSSVWDVDFRRALLARPSLEITPYPTAMQHSCDACKRSGHPASSDLRFSGKPYSMATLEPLSEDSETSVANESSSDEEEKGLDRDRDGHILAEDGRSFYLGRTCKANAQSAHTLYHWRYHLNEWVVDHLERMGHMEDEEVLRRNKMKQKHKTRNAIEVIKTMKENNEIEKLWRDFHTNLKVAREEQNHPSRTGRF</sequence>
<dbReference type="PANTHER" id="PTHR14689:SF0">
    <property type="entry name" value="COILED-COIL DOMAIN-CONTAINING PROTEIN 82"/>
    <property type="match status" value="1"/>
</dbReference>
<feature type="region of interest" description="Disordered" evidence="1">
    <location>
        <begin position="420"/>
        <end position="448"/>
    </location>
</feature>
<evidence type="ECO:0000259" key="2">
    <source>
        <dbReference type="Pfam" id="PF13926"/>
    </source>
</evidence>
<dbReference type="Pfam" id="PF13926">
    <property type="entry name" value="DUF4211"/>
    <property type="match status" value="1"/>
</dbReference>
<feature type="domain" description="DUF4211" evidence="2">
    <location>
        <begin position="287"/>
        <end position="419"/>
    </location>
</feature>
<dbReference type="InterPro" id="IPR025451">
    <property type="entry name" value="DUF4211"/>
</dbReference>
<feature type="compositionally biased region" description="Basic residues" evidence="1">
    <location>
        <begin position="1"/>
        <end position="10"/>
    </location>
</feature>
<name>A0A9W9VYF7_9EURO</name>
<evidence type="ECO:0000256" key="1">
    <source>
        <dbReference type="SAM" id="MobiDB-lite"/>
    </source>
</evidence>
<dbReference type="Proteomes" id="UP001147747">
    <property type="component" value="Unassembled WGS sequence"/>
</dbReference>
<dbReference type="RefSeq" id="XP_056487327.1">
    <property type="nucleotide sequence ID" value="XM_056631776.1"/>
</dbReference>
<feature type="compositionally biased region" description="Basic and acidic residues" evidence="1">
    <location>
        <begin position="230"/>
        <end position="250"/>
    </location>
</feature>